<dbReference type="InterPro" id="IPR048862">
    <property type="entry name" value="SPOCS_spoVID_N"/>
</dbReference>
<accession>A0A221MI67</accession>
<dbReference type="SUPFAM" id="SSF54106">
    <property type="entry name" value="LysM domain"/>
    <property type="match status" value="1"/>
</dbReference>
<dbReference type="InterPro" id="IPR014256">
    <property type="entry name" value="Spore_VI_D"/>
</dbReference>
<feature type="region of interest" description="Disordered" evidence="2">
    <location>
        <begin position="229"/>
        <end position="261"/>
    </location>
</feature>
<protein>
    <submittedName>
        <fullName evidence="4">Stage VI sporulation protein D</fullName>
    </submittedName>
</protein>
<keyword evidence="5" id="KW-1185">Reference proteome</keyword>
<dbReference type="Pfam" id="PF20918">
    <property type="entry name" value="SPOCS_spoVID-N"/>
    <property type="match status" value="1"/>
</dbReference>
<dbReference type="Proteomes" id="UP000204391">
    <property type="component" value="Chromosome"/>
</dbReference>
<dbReference type="NCBIfam" id="TIGR02907">
    <property type="entry name" value="spore_VI_D"/>
    <property type="match status" value="1"/>
</dbReference>
<evidence type="ECO:0000313" key="4">
    <source>
        <dbReference type="EMBL" id="ASN07348.1"/>
    </source>
</evidence>
<dbReference type="PROSITE" id="PS51782">
    <property type="entry name" value="LYSM"/>
    <property type="match status" value="1"/>
</dbReference>
<evidence type="ECO:0000313" key="5">
    <source>
        <dbReference type="Proteomes" id="UP000204391"/>
    </source>
</evidence>
<dbReference type="Pfam" id="PF01476">
    <property type="entry name" value="LysM"/>
    <property type="match status" value="1"/>
</dbReference>
<organism evidence="4 5">
    <name type="scientific">Virgibacillus necropolis</name>
    <dbReference type="NCBI Taxonomy" id="163877"/>
    <lineage>
        <taxon>Bacteria</taxon>
        <taxon>Bacillati</taxon>
        <taxon>Bacillota</taxon>
        <taxon>Bacilli</taxon>
        <taxon>Bacillales</taxon>
        <taxon>Bacillaceae</taxon>
        <taxon>Virgibacillus</taxon>
    </lineage>
</organism>
<dbReference type="CDD" id="cd00118">
    <property type="entry name" value="LysM"/>
    <property type="match status" value="1"/>
</dbReference>
<dbReference type="InterPro" id="IPR018392">
    <property type="entry name" value="LysM"/>
</dbReference>
<feature type="compositionally biased region" description="Basic and acidic residues" evidence="2">
    <location>
        <begin position="248"/>
        <end position="261"/>
    </location>
</feature>
<gene>
    <name evidence="4" type="primary">spoVID</name>
    <name evidence="4" type="ORF">CFK40_08745</name>
</gene>
<dbReference type="EMBL" id="CP022437">
    <property type="protein sequence ID" value="ASN07348.1"/>
    <property type="molecule type" value="Genomic_DNA"/>
</dbReference>
<dbReference type="InterPro" id="IPR036779">
    <property type="entry name" value="LysM_dom_sf"/>
</dbReference>
<keyword evidence="1" id="KW-0175">Coiled coil</keyword>
<evidence type="ECO:0000259" key="3">
    <source>
        <dbReference type="PROSITE" id="PS51782"/>
    </source>
</evidence>
<dbReference type="OrthoDB" id="2966368at2"/>
<evidence type="ECO:0000256" key="1">
    <source>
        <dbReference type="SAM" id="Coils"/>
    </source>
</evidence>
<sequence length="329" mass="38410">MFSFELNESLYFERGQGVAEILGISLEPEISIQPFNDYISIRGVIELNGEYQRVGEGETREDNFYDLDDYSTRRYVEQVVEAERGEASFSHRFPVEISVPTYRVNDMNDVTVSIDFFDYEIPDQNQLRLTSIIAIQGINDVVESTDEVEVEDRLEEEEGVEEEIVTPDVVASPEEVIFPEKENTFRFDIKQQVEEDIKQEEQEEQDQQQQVERQQTYFREPYYPADESEDEIVVEDEPNQSPTSSVKSSEDKKVEQPSGEKIDYLSDMFRQDEENYSKVRLCIVQDNDTIDTIAQRYKINPLNIYKQNNLEDETISEGQLLYIPLNQSK</sequence>
<feature type="coiled-coil region" evidence="1">
    <location>
        <begin position="190"/>
        <end position="217"/>
    </location>
</feature>
<dbReference type="KEGG" id="vne:CFK40_08745"/>
<reference evidence="4 5" key="1">
    <citation type="journal article" date="2003" name="Int. J. Syst. Evol. Microbiol.">
        <title>Virgibacillus carmonensis sp. nov., Virgibacillus necropolis sp. nov. and Virgibacillus picturae sp. nov., three novel species isolated from deteriorated mural paintings, transfer of the species of the genus salibacillus to Virgibacillus, as Virgibacillus marismortui comb. nov. and Virgibacillus salexigens comb. nov., and emended description of the genus Virgibacillus.</title>
        <authorList>
            <person name="Heyrman J."/>
            <person name="Logan N.A."/>
            <person name="Busse H.J."/>
            <person name="Balcaen A."/>
            <person name="Lebbe L."/>
            <person name="Rodriguez-Diaz M."/>
            <person name="Swings J."/>
            <person name="De Vos P."/>
        </authorList>
    </citation>
    <scope>NUCLEOTIDE SEQUENCE [LARGE SCALE GENOMIC DNA]</scope>
    <source>
        <strain evidence="4 5">LMG 19488</strain>
    </source>
</reference>
<evidence type="ECO:0000256" key="2">
    <source>
        <dbReference type="SAM" id="MobiDB-lite"/>
    </source>
</evidence>
<feature type="domain" description="LysM" evidence="3">
    <location>
        <begin position="280"/>
        <end position="323"/>
    </location>
</feature>
<dbReference type="Gene3D" id="3.10.350.10">
    <property type="entry name" value="LysM domain"/>
    <property type="match status" value="1"/>
</dbReference>
<proteinExistence type="predicted"/>
<name>A0A221MI67_9BACI</name>
<dbReference type="SMART" id="SM00257">
    <property type="entry name" value="LysM"/>
    <property type="match status" value="1"/>
</dbReference>
<dbReference type="AlphaFoldDB" id="A0A221MI67"/>
<feature type="compositionally biased region" description="Acidic residues" evidence="2">
    <location>
        <begin position="229"/>
        <end position="238"/>
    </location>
</feature>